<gene>
    <name evidence="13" type="ORF">PSYICH_LOCUS8269</name>
</gene>
<feature type="repeat" description="TPR" evidence="11">
    <location>
        <begin position="47"/>
        <end position="80"/>
    </location>
</feature>
<dbReference type="GO" id="GO:0031672">
    <property type="term" value="C:A band"/>
    <property type="evidence" value="ECO:0007669"/>
    <property type="project" value="UniProtKB-SubCell"/>
</dbReference>
<evidence type="ECO:0000256" key="3">
    <source>
        <dbReference type="ARBA" id="ARBA00004556"/>
    </source>
</evidence>
<evidence type="ECO:0000256" key="5">
    <source>
        <dbReference type="ARBA" id="ARBA00022473"/>
    </source>
</evidence>
<keyword evidence="14" id="KW-1185">Reference proteome</keyword>
<dbReference type="GO" id="GO:0048471">
    <property type="term" value="C:perinuclear region of cytoplasm"/>
    <property type="evidence" value="ECO:0007669"/>
    <property type="project" value="UniProtKB-SubCell"/>
</dbReference>
<comment type="subcellular location">
    <subcellularLocation>
        <location evidence="1">Cytoplasm</location>
        <location evidence="1">Myofibril</location>
        <location evidence="1">Sarcomere</location>
        <location evidence="1">A band</location>
    </subcellularLocation>
    <subcellularLocation>
        <location evidence="2">Cytoplasm</location>
        <location evidence="2">Myofibril</location>
        <location evidence="2">Sarcomere</location>
        <location evidence="2">Z line</location>
    </subcellularLocation>
    <subcellularLocation>
        <location evidence="3">Cytoplasm</location>
        <location evidence="3">Perinuclear region</location>
    </subcellularLocation>
</comment>
<dbReference type="SMART" id="SM00028">
    <property type="entry name" value="TPR"/>
    <property type="match status" value="3"/>
</dbReference>
<evidence type="ECO:0000256" key="7">
    <source>
        <dbReference type="ARBA" id="ARBA00022541"/>
    </source>
</evidence>
<dbReference type="InterPro" id="IPR016024">
    <property type="entry name" value="ARM-type_fold"/>
</dbReference>
<feature type="repeat" description="TPR" evidence="11">
    <location>
        <begin position="9"/>
        <end position="42"/>
    </location>
</feature>
<dbReference type="PANTHER" id="PTHR45994:SF1">
    <property type="entry name" value="FI21225P1"/>
    <property type="match status" value="1"/>
</dbReference>
<dbReference type="InterPro" id="IPR024660">
    <property type="entry name" value="UCS_central_dom"/>
</dbReference>
<evidence type="ECO:0000256" key="8">
    <source>
        <dbReference type="ARBA" id="ARBA00022782"/>
    </source>
</evidence>
<dbReference type="Proteomes" id="UP001153636">
    <property type="component" value="Chromosome 22"/>
</dbReference>
<name>A0A9P0G9S0_9CUCU</name>
<evidence type="ECO:0000313" key="14">
    <source>
        <dbReference type="Proteomes" id="UP001153636"/>
    </source>
</evidence>
<dbReference type="GO" id="GO:0007517">
    <property type="term" value="P:muscle organ development"/>
    <property type="evidence" value="ECO:0007669"/>
    <property type="project" value="UniProtKB-KW"/>
</dbReference>
<protein>
    <recommendedName>
        <fullName evidence="4">Protein unc-45 homolog B</fullName>
    </recommendedName>
</protein>
<dbReference type="Pfam" id="PF11701">
    <property type="entry name" value="UNC45-central"/>
    <property type="match status" value="1"/>
</dbReference>
<dbReference type="GO" id="GO:0030154">
    <property type="term" value="P:cell differentiation"/>
    <property type="evidence" value="ECO:0007669"/>
    <property type="project" value="UniProtKB-KW"/>
</dbReference>
<keyword evidence="10" id="KW-0143">Chaperone</keyword>
<evidence type="ECO:0000256" key="10">
    <source>
        <dbReference type="ARBA" id="ARBA00023186"/>
    </source>
</evidence>
<dbReference type="PROSITE" id="PS50005">
    <property type="entry name" value="TPR"/>
    <property type="match status" value="2"/>
</dbReference>
<dbReference type="PANTHER" id="PTHR45994">
    <property type="entry name" value="FI21225P1"/>
    <property type="match status" value="1"/>
</dbReference>
<dbReference type="Gene3D" id="1.25.40.10">
    <property type="entry name" value="Tetratricopeptide repeat domain"/>
    <property type="match status" value="1"/>
</dbReference>
<dbReference type="Pfam" id="PF00515">
    <property type="entry name" value="TPR_1"/>
    <property type="match status" value="1"/>
</dbReference>
<dbReference type="SUPFAM" id="SSF48452">
    <property type="entry name" value="TPR-like"/>
    <property type="match status" value="1"/>
</dbReference>
<dbReference type="OrthoDB" id="199930at2759"/>
<dbReference type="AlphaFoldDB" id="A0A9P0G9S0"/>
<accession>A0A9P0G9S0</accession>
<evidence type="ECO:0000313" key="13">
    <source>
        <dbReference type="EMBL" id="CAH1107524.1"/>
    </source>
</evidence>
<reference evidence="13" key="1">
    <citation type="submission" date="2022-01" db="EMBL/GenBank/DDBJ databases">
        <authorList>
            <person name="King R."/>
        </authorList>
    </citation>
    <scope>NUCLEOTIDE SEQUENCE</scope>
</reference>
<dbReference type="EMBL" id="OV651834">
    <property type="protein sequence ID" value="CAH1107524.1"/>
    <property type="molecule type" value="Genomic_DNA"/>
</dbReference>
<sequence>MTMENETQAETFKEEGNVAFKKEDWGKAIDFYTKAINITKEESRNLSIYYKNRAAAYLKQEQYEAALEDCDKCLKIVPMDPKALFRRCQALEALKRYEEAYRDATQIFKDDPTNKQIQPILENLFKIVQERARQNEQTSSKLESMTKIAFDLEETKDKRETAMNNLLVIARQHAGAELMVRSPVVHQIKRIIKVEKNKEIITTGIRIIGELCKHNETRTKKVLEIVGIPWFLEILDADDEKQVNAAEHCIQTILNAFSGMENRPDTKPKKELVEKNKKQIDVLLSCLVKSIDNRIISGLARDALIELIMRNIHYDQLSWAEQVIDINGVEKLMECASELEEYKYESAMNITKSTSTIAAVCLARINENMYYDQLREKFMERIENYIKRKLLTPDIESKVRVAAALTSLLRGPLDVGNALIGKEGIMEMILVMANTEDELQQKVACECIIAAASKADKAKAIINQGIDILKHLYKSKNDHIRIRALVGLCKLGSSGGTDASLKPFAEGSSLKLAEACRRFLLHPGKDADIRKWAAEGLSYLTLDAEVKEKLIEDKPALQALVELAKSGDQSVLFGVITTLVNLCNAYEKQEVIPEMIELAKFAKQHIPEEHDLDDPDFVDKRIQALAHANVTTALVALSKTESNNSKELIARVFNALCSQPDIRGIVVAQGGSKVLLPLALNGTEKGKRQAAQALARIGITINPEIAYPGQRVLEVIRPLVNSLHPDCSGLENFEALMALCNIAQMSESARARIISEGGFSKIEHYMFEDHVHISRAAVQCMCNMTQSDAVIKMFEGDNDRVKFAVSMCLDEDKDTAMAAAGMLCIITGASNKCCLKMFDSKNWLDCLHSMLLNPDLQMQYRGVCVMHNIVSASKECAEKLIDTDILEIMMALSKLPPYDGREKIVEIAGLTLQEAERWGVIKKPGEDDDD</sequence>
<keyword evidence="6" id="KW-0963">Cytoplasm</keyword>
<dbReference type="GO" id="GO:0051879">
    <property type="term" value="F:Hsp90 protein binding"/>
    <property type="evidence" value="ECO:0007669"/>
    <property type="project" value="TreeGrafter"/>
</dbReference>
<evidence type="ECO:0000256" key="2">
    <source>
        <dbReference type="ARBA" id="ARBA00004216"/>
    </source>
</evidence>
<evidence type="ECO:0000259" key="12">
    <source>
        <dbReference type="Pfam" id="PF11701"/>
    </source>
</evidence>
<evidence type="ECO:0000256" key="11">
    <source>
        <dbReference type="PROSITE-ProRule" id="PRU00339"/>
    </source>
</evidence>
<feature type="domain" description="UNC-45/Cro1/She4 central" evidence="12">
    <location>
        <begin position="306"/>
        <end position="491"/>
    </location>
</feature>
<dbReference type="SMART" id="SM00185">
    <property type="entry name" value="ARM"/>
    <property type="match status" value="6"/>
</dbReference>
<organism evidence="13 14">
    <name type="scientific">Psylliodes chrysocephalus</name>
    <dbReference type="NCBI Taxonomy" id="3402493"/>
    <lineage>
        <taxon>Eukaryota</taxon>
        <taxon>Metazoa</taxon>
        <taxon>Ecdysozoa</taxon>
        <taxon>Arthropoda</taxon>
        <taxon>Hexapoda</taxon>
        <taxon>Insecta</taxon>
        <taxon>Pterygota</taxon>
        <taxon>Neoptera</taxon>
        <taxon>Endopterygota</taxon>
        <taxon>Coleoptera</taxon>
        <taxon>Polyphaga</taxon>
        <taxon>Cucujiformia</taxon>
        <taxon>Chrysomeloidea</taxon>
        <taxon>Chrysomelidae</taxon>
        <taxon>Galerucinae</taxon>
        <taxon>Alticini</taxon>
        <taxon>Psylliodes</taxon>
    </lineage>
</organism>
<evidence type="ECO:0000256" key="1">
    <source>
        <dbReference type="ARBA" id="ARBA00004161"/>
    </source>
</evidence>
<dbReference type="InterPro" id="IPR011989">
    <property type="entry name" value="ARM-like"/>
</dbReference>
<keyword evidence="7" id="KW-0517">Myogenesis</keyword>
<dbReference type="GO" id="GO:0030018">
    <property type="term" value="C:Z disc"/>
    <property type="evidence" value="ECO:0007669"/>
    <property type="project" value="UniProtKB-SubCell"/>
</dbReference>
<proteinExistence type="predicted"/>
<keyword evidence="8" id="KW-0221">Differentiation</keyword>
<keyword evidence="5" id="KW-0217">Developmental protein</keyword>
<dbReference type="Gene3D" id="1.25.10.10">
    <property type="entry name" value="Leucine-rich Repeat Variant"/>
    <property type="match status" value="2"/>
</dbReference>
<dbReference type="InterPro" id="IPR019734">
    <property type="entry name" value="TPR_rpt"/>
</dbReference>
<keyword evidence="9 11" id="KW-0802">TPR repeat</keyword>
<dbReference type="FunFam" id="1.25.10.10:FF:000043">
    <property type="entry name" value="Unc-45 myosin chaperone B"/>
    <property type="match status" value="1"/>
</dbReference>
<evidence type="ECO:0000256" key="4">
    <source>
        <dbReference type="ARBA" id="ARBA00020768"/>
    </source>
</evidence>
<dbReference type="SUPFAM" id="SSF48371">
    <property type="entry name" value="ARM repeat"/>
    <property type="match status" value="2"/>
</dbReference>
<evidence type="ECO:0000256" key="9">
    <source>
        <dbReference type="ARBA" id="ARBA00022803"/>
    </source>
</evidence>
<evidence type="ECO:0000256" key="6">
    <source>
        <dbReference type="ARBA" id="ARBA00022490"/>
    </source>
</evidence>
<dbReference type="InterPro" id="IPR011990">
    <property type="entry name" value="TPR-like_helical_dom_sf"/>
</dbReference>
<dbReference type="InterPro" id="IPR000225">
    <property type="entry name" value="Armadillo"/>
</dbReference>